<protein>
    <submittedName>
        <fullName evidence="2">Sodium-dependent bicarbonate transport family permease</fullName>
    </submittedName>
</protein>
<dbReference type="Pfam" id="PF05982">
    <property type="entry name" value="Sbt_1"/>
    <property type="match status" value="1"/>
</dbReference>
<feature type="transmembrane region" description="Helical" evidence="1">
    <location>
        <begin position="146"/>
        <end position="164"/>
    </location>
</feature>
<reference evidence="2 3" key="1">
    <citation type="journal article" date="2018" name="Nat. Biotechnol.">
        <title>A standardized bacterial taxonomy based on genome phylogeny substantially revises the tree of life.</title>
        <authorList>
            <person name="Parks D.H."/>
            <person name="Chuvochina M."/>
            <person name="Waite D.W."/>
            <person name="Rinke C."/>
            <person name="Skarshewski A."/>
            <person name="Chaumeil P.A."/>
            <person name="Hugenholtz P."/>
        </authorList>
    </citation>
    <scope>NUCLEOTIDE SEQUENCE [LARGE SCALE GENOMIC DNA]</scope>
    <source>
        <strain evidence="2">UBA9158</strain>
    </source>
</reference>
<keyword evidence="1" id="KW-1133">Transmembrane helix</keyword>
<dbReference type="EMBL" id="DMND01000048">
    <property type="protein sequence ID" value="HAN26626.1"/>
    <property type="molecule type" value="Genomic_DNA"/>
</dbReference>
<dbReference type="PANTHER" id="PTHR40400:SF1">
    <property type="entry name" value="SLR1512 PROTEIN"/>
    <property type="match status" value="1"/>
</dbReference>
<dbReference type="InterPro" id="IPR010293">
    <property type="entry name" value="Sbt_1"/>
</dbReference>
<evidence type="ECO:0000313" key="3">
    <source>
        <dbReference type="Proteomes" id="UP000259273"/>
    </source>
</evidence>
<feature type="non-terminal residue" evidence="2">
    <location>
        <position position="1"/>
    </location>
</feature>
<gene>
    <name evidence="2" type="ORF">DCP75_02670</name>
</gene>
<sequence length="290" mass="30470">KLEIPDAIYQFCVFMLLMRIGLEGGLEIRDANLADMLLPAIIAVVVGIGIVLLGSMVLACLPGVKTEDGIATAGLFGAVSASTLAAAMVMLEEQDLVFEAWVPALYPFMDIPALIVAIVLANLYLARKKEGAKAKTRIWPIISSSLRGSALSALLLGLALGLFTRPEIVYEGFYDPLFRGLLSILMLTMGMEAYTRLNELRKVAHWYAVYAAVAPLLHGLIAFGLGYVAHILTGFSPGGVILLAVMAGSSSDISGPPTLRAAIPTANPSAYIGSSTSVGTPIAIAVGIPL</sequence>
<feature type="transmembrane region" description="Helical" evidence="1">
    <location>
        <begin position="206"/>
        <end position="225"/>
    </location>
</feature>
<feature type="non-terminal residue" evidence="2">
    <location>
        <position position="290"/>
    </location>
</feature>
<dbReference type="PANTHER" id="PTHR40400">
    <property type="entry name" value="SLR1512 PROTEIN"/>
    <property type="match status" value="1"/>
</dbReference>
<organism evidence="2 3">
    <name type="scientific">Haliea salexigens</name>
    <dbReference type="NCBI Taxonomy" id="287487"/>
    <lineage>
        <taxon>Bacteria</taxon>
        <taxon>Pseudomonadati</taxon>
        <taxon>Pseudomonadota</taxon>
        <taxon>Gammaproteobacteria</taxon>
        <taxon>Cellvibrionales</taxon>
        <taxon>Halieaceae</taxon>
        <taxon>Haliea</taxon>
    </lineage>
</organism>
<evidence type="ECO:0000313" key="2">
    <source>
        <dbReference type="EMBL" id="HAN26626.1"/>
    </source>
</evidence>
<accession>A0A3C1KK76</accession>
<proteinExistence type="predicted"/>
<dbReference type="Proteomes" id="UP000259273">
    <property type="component" value="Unassembled WGS sequence"/>
</dbReference>
<feature type="transmembrane region" description="Helical" evidence="1">
    <location>
        <begin position="73"/>
        <end position="91"/>
    </location>
</feature>
<dbReference type="STRING" id="1121937.GCA_000423125_00006"/>
<comment type="caution">
    <text evidence="2">The sequence shown here is derived from an EMBL/GenBank/DDBJ whole genome shotgun (WGS) entry which is preliminary data.</text>
</comment>
<keyword evidence="1" id="KW-0472">Membrane</keyword>
<feature type="transmembrane region" description="Helical" evidence="1">
    <location>
        <begin position="7"/>
        <end position="26"/>
    </location>
</feature>
<feature type="transmembrane region" description="Helical" evidence="1">
    <location>
        <begin position="176"/>
        <end position="194"/>
    </location>
</feature>
<dbReference type="AlphaFoldDB" id="A0A3C1KK76"/>
<keyword evidence="1" id="KW-0812">Transmembrane</keyword>
<feature type="transmembrane region" description="Helical" evidence="1">
    <location>
        <begin position="103"/>
        <end position="125"/>
    </location>
</feature>
<feature type="transmembrane region" description="Helical" evidence="1">
    <location>
        <begin position="38"/>
        <end position="61"/>
    </location>
</feature>
<name>A0A3C1KK76_9GAMM</name>
<evidence type="ECO:0000256" key="1">
    <source>
        <dbReference type="SAM" id="Phobius"/>
    </source>
</evidence>